<evidence type="ECO:0000256" key="2">
    <source>
        <dbReference type="ARBA" id="ARBA00011881"/>
    </source>
</evidence>
<dbReference type="SUPFAM" id="SSF53901">
    <property type="entry name" value="Thiolase-like"/>
    <property type="match status" value="2"/>
</dbReference>
<dbReference type="AlphaFoldDB" id="A0A1G5JML2"/>
<dbReference type="RefSeq" id="WP_091145567.1">
    <property type="nucleotide sequence ID" value="NZ_FMVF01000015.1"/>
</dbReference>
<keyword evidence="6" id="KW-0809">Transit peptide</keyword>
<keyword evidence="4 10" id="KW-0808">Transferase</keyword>
<evidence type="ECO:0000256" key="6">
    <source>
        <dbReference type="ARBA" id="ARBA00022946"/>
    </source>
</evidence>
<feature type="active site" description="Proton acceptor" evidence="9">
    <location>
        <position position="378"/>
    </location>
</feature>
<dbReference type="InterPro" id="IPR020610">
    <property type="entry name" value="Thiolase_AS"/>
</dbReference>
<dbReference type="OrthoDB" id="9764892at2"/>
<dbReference type="Proteomes" id="UP000199354">
    <property type="component" value="Unassembled WGS sequence"/>
</dbReference>
<evidence type="ECO:0000259" key="12">
    <source>
        <dbReference type="Pfam" id="PF02803"/>
    </source>
</evidence>
<dbReference type="EMBL" id="FMVF01000015">
    <property type="protein sequence ID" value="SCY89635.1"/>
    <property type="molecule type" value="Genomic_DNA"/>
</dbReference>
<dbReference type="Pfam" id="PF00108">
    <property type="entry name" value="Thiolase_N"/>
    <property type="match status" value="1"/>
</dbReference>
<comment type="subunit">
    <text evidence="2">Homotetramer.</text>
</comment>
<dbReference type="PROSITE" id="PS00737">
    <property type="entry name" value="THIOLASE_2"/>
    <property type="match status" value="1"/>
</dbReference>
<evidence type="ECO:0000313" key="14">
    <source>
        <dbReference type="Proteomes" id="UP000199354"/>
    </source>
</evidence>
<evidence type="ECO:0000256" key="8">
    <source>
        <dbReference type="ARBA" id="ARBA00023315"/>
    </source>
</evidence>
<evidence type="ECO:0000313" key="13">
    <source>
        <dbReference type="EMBL" id="SCY89635.1"/>
    </source>
</evidence>
<comment type="similarity">
    <text evidence="1 10">Belongs to the thiolase-like superfamily. Thiolase family.</text>
</comment>
<evidence type="ECO:0000259" key="11">
    <source>
        <dbReference type="Pfam" id="PF00108"/>
    </source>
</evidence>
<evidence type="ECO:0000256" key="1">
    <source>
        <dbReference type="ARBA" id="ARBA00010982"/>
    </source>
</evidence>
<reference evidence="13 14" key="1">
    <citation type="submission" date="2016-10" db="EMBL/GenBank/DDBJ databases">
        <authorList>
            <person name="de Groot N.N."/>
        </authorList>
    </citation>
    <scope>NUCLEOTIDE SEQUENCE [LARGE SCALE GENOMIC DNA]</scope>
    <source>
        <strain evidence="13 14">CGMCC 1.7031</strain>
    </source>
</reference>
<evidence type="ECO:0000256" key="9">
    <source>
        <dbReference type="PIRSR" id="PIRSR000429-1"/>
    </source>
</evidence>
<dbReference type="FunFam" id="3.40.47.10:FF:000007">
    <property type="entry name" value="acetyl-CoA acetyltransferase, mitochondrial"/>
    <property type="match status" value="1"/>
</dbReference>
<evidence type="ECO:0000256" key="7">
    <source>
        <dbReference type="ARBA" id="ARBA00022958"/>
    </source>
</evidence>
<evidence type="ECO:0000256" key="3">
    <source>
        <dbReference type="ARBA" id="ARBA00012705"/>
    </source>
</evidence>
<dbReference type="NCBIfam" id="TIGR01930">
    <property type="entry name" value="AcCoA-C-Actrans"/>
    <property type="match status" value="1"/>
</dbReference>
<organism evidence="13 14">
    <name type="scientific">Flavobacterium caeni</name>
    <dbReference type="NCBI Taxonomy" id="490189"/>
    <lineage>
        <taxon>Bacteria</taxon>
        <taxon>Pseudomonadati</taxon>
        <taxon>Bacteroidota</taxon>
        <taxon>Flavobacteriia</taxon>
        <taxon>Flavobacteriales</taxon>
        <taxon>Flavobacteriaceae</taxon>
        <taxon>Flavobacterium</taxon>
    </lineage>
</organism>
<dbReference type="Gene3D" id="3.40.47.10">
    <property type="match status" value="1"/>
</dbReference>
<keyword evidence="14" id="KW-1185">Reference proteome</keyword>
<protein>
    <recommendedName>
        <fullName evidence="3">acetyl-CoA C-acetyltransferase</fullName>
        <ecNumber evidence="3">2.3.1.9</ecNumber>
    </recommendedName>
</protein>
<dbReference type="InterPro" id="IPR020617">
    <property type="entry name" value="Thiolase_C"/>
</dbReference>
<dbReference type="STRING" id="490189.SAMN02927903_02776"/>
<accession>A0A1G5JML2</accession>
<feature type="active site" description="Proton acceptor" evidence="9">
    <location>
        <position position="348"/>
    </location>
</feature>
<dbReference type="CDD" id="cd00751">
    <property type="entry name" value="thiolase"/>
    <property type="match status" value="1"/>
</dbReference>
<dbReference type="PROSITE" id="PS00098">
    <property type="entry name" value="THIOLASE_1"/>
    <property type="match status" value="1"/>
</dbReference>
<proteinExistence type="inferred from homology"/>
<dbReference type="EC" id="2.3.1.9" evidence="3"/>
<dbReference type="GO" id="GO:0046872">
    <property type="term" value="F:metal ion binding"/>
    <property type="evidence" value="ECO:0007669"/>
    <property type="project" value="UniProtKB-KW"/>
</dbReference>
<keyword evidence="7" id="KW-0630">Potassium</keyword>
<evidence type="ECO:0000256" key="5">
    <source>
        <dbReference type="ARBA" id="ARBA00022723"/>
    </source>
</evidence>
<sequence length="392" mass="40630">MSKKVVIVSAVRTPIGSFMGALSTVPAPKLGAAAIKGALDKINLDPKLVDEVLMGNVVQAGVGQAPARQAALFAGLPESVVTTTVNKVCASGMKAVMQGAQAIMLGDAEIVVAGGMENMSLIPHYVQMRTGMKFGGTSLVDGMQKDGLSDAYDNNAMGVCADACAVEYNISREDQDQFAINSYERSAKAWDAGKFDNEVVPVAVPQRKGDPIMVTKDEEYTNVKLDKIPALNPAFTKDGTVTAANASTINDGAAALVLMSEEKAQSLGLKPLAYIKSYADAEQAPKWFTTAPAKALPIALDKAGITKDQVDFFEFNEAFSVVGLANTQILGLDGNKVNVNGGAVSLGHPLGASGARIIVTLINVLEQNNGKIGAAAICNGGGGASAIVLERA</sequence>
<evidence type="ECO:0000256" key="10">
    <source>
        <dbReference type="RuleBase" id="RU003557"/>
    </source>
</evidence>
<dbReference type="InterPro" id="IPR016039">
    <property type="entry name" value="Thiolase-like"/>
</dbReference>
<dbReference type="InterPro" id="IPR020615">
    <property type="entry name" value="Thiolase_acyl_enz_int_AS"/>
</dbReference>
<dbReference type="PANTHER" id="PTHR18919:SF156">
    <property type="entry name" value="ACETYL-COA ACETYLTRANSFERASE, MITOCHONDRIAL"/>
    <property type="match status" value="1"/>
</dbReference>
<keyword evidence="8 10" id="KW-0012">Acyltransferase</keyword>
<dbReference type="InterPro" id="IPR020616">
    <property type="entry name" value="Thiolase_N"/>
</dbReference>
<keyword evidence="5" id="KW-0479">Metal-binding</keyword>
<gene>
    <name evidence="13" type="ORF">SAMN02927903_02776</name>
</gene>
<dbReference type="InterPro" id="IPR020613">
    <property type="entry name" value="Thiolase_CS"/>
</dbReference>
<feature type="active site" description="Acyl-thioester intermediate" evidence="9">
    <location>
        <position position="89"/>
    </location>
</feature>
<dbReference type="Pfam" id="PF02803">
    <property type="entry name" value="Thiolase_C"/>
    <property type="match status" value="1"/>
</dbReference>
<feature type="domain" description="Thiolase C-terminal" evidence="12">
    <location>
        <begin position="269"/>
        <end position="391"/>
    </location>
</feature>
<feature type="domain" description="Thiolase N-terminal" evidence="11">
    <location>
        <begin position="5"/>
        <end position="262"/>
    </location>
</feature>
<dbReference type="InterPro" id="IPR002155">
    <property type="entry name" value="Thiolase"/>
</dbReference>
<dbReference type="PANTHER" id="PTHR18919">
    <property type="entry name" value="ACETYL-COA C-ACYLTRANSFERASE"/>
    <property type="match status" value="1"/>
</dbReference>
<dbReference type="PIRSF" id="PIRSF000429">
    <property type="entry name" value="Ac-CoA_Ac_transf"/>
    <property type="match status" value="1"/>
</dbReference>
<dbReference type="GO" id="GO:0003985">
    <property type="term" value="F:acetyl-CoA C-acetyltransferase activity"/>
    <property type="evidence" value="ECO:0007669"/>
    <property type="project" value="UniProtKB-EC"/>
</dbReference>
<dbReference type="GO" id="GO:0006635">
    <property type="term" value="P:fatty acid beta-oxidation"/>
    <property type="evidence" value="ECO:0007669"/>
    <property type="project" value="TreeGrafter"/>
</dbReference>
<dbReference type="PROSITE" id="PS00099">
    <property type="entry name" value="THIOLASE_3"/>
    <property type="match status" value="1"/>
</dbReference>
<evidence type="ECO:0000256" key="4">
    <source>
        <dbReference type="ARBA" id="ARBA00022679"/>
    </source>
</evidence>
<name>A0A1G5JML2_9FLAO</name>